<reference evidence="2" key="1">
    <citation type="journal article" date="2020" name="Cell">
        <title>Large-Scale Comparative Analyses of Tick Genomes Elucidate Their Genetic Diversity and Vector Capacities.</title>
        <authorList>
            <consortium name="Tick Genome and Microbiome Consortium (TIGMIC)"/>
            <person name="Jia N."/>
            <person name="Wang J."/>
            <person name="Shi W."/>
            <person name="Du L."/>
            <person name="Sun Y."/>
            <person name="Zhan W."/>
            <person name="Jiang J.F."/>
            <person name="Wang Q."/>
            <person name="Zhang B."/>
            <person name="Ji P."/>
            <person name="Bell-Sakyi L."/>
            <person name="Cui X.M."/>
            <person name="Yuan T.T."/>
            <person name="Jiang B.G."/>
            <person name="Yang W.F."/>
            <person name="Lam T.T."/>
            <person name="Chang Q.C."/>
            <person name="Ding S.J."/>
            <person name="Wang X.J."/>
            <person name="Zhu J.G."/>
            <person name="Ruan X.D."/>
            <person name="Zhao L."/>
            <person name="Wei J.T."/>
            <person name="Ye R.Z."/>
            <person name="Que T.C."/>
            <person name="Du C.H."/>
            <person name="Zhou Y.H."/>
            <person name="Cheng J.X."/>
            <person name="Dai P.F."/>
            <person name="Guo W.B."/>
            <person name="Han X.H."/>
            <person name="Huang E.J."/>
            <person name="Li L.F."/>
            <person name="Wei W."/>
            <person name="Gao Y.C."/>
            <person name="Liu J.Z."/>
            <person name="Shao H.Z."/>
            <person name="Wang X."/>
            <person name="Wang C.C."/>
            <person name="Yang T.C."/>
            <person name="Huo Q.B."/>
            <person name="Li W."/>
            <person name="Chen H.Y."/>
            <person name="Chen S.E."/>
            <person name="Zhou L.G."/>
            <person name="Ni X.B."/>
            <person name="Tian J.H."/>
            <person name="Sheng Y."/>
            <person name="Liu T."/>
            <person name="Pan Y.S."/>
            <person name="Xia L.Y."/>
            <person name="Li J."/>
            <person name="Zhao F."/>
            <person name="Cao W.C."/>
        </authorList>
    </citation>
    <scope>NUCLEOTIDE SEQUENCE</scope>
    <source>
        <strain evidence="2">Rmic-2018</strain>
    </source>
</reference>
<accession>A0A9J6DMD7</accession>
<dbReference type="AlphaFoldDB" id="A0A9J6DMD7"/>
<gene>
    <name evidence="2" type="ORF">HPB51_009620</name>
</gene>
<protein>
    <submittedName>
        <fullName evidence="2">Uncharacterized protein</fullName>
    </submittedName>
</protein>
<dbReference type="EMBL" id="JABSTU010000008">
    <property type="protein sequence ID" value="KAH8023016.1"/>
    <property type="molecule type" value="Genomic_DNA"/>
</dbReference>
<feature type="compositionally biased region" description="Basic and acidic residues" evidence="1">
    <location>
        <begin position="174"/>
        <end position="186"/>
    </location>
</feature>
<evidence type="ECO:0000313" key="3">
    <source>
        <dbReference type="Proteomes" id="UP000821866"/>
    </source>
</evidence>
<proteinExistence type="predicted"/>
<keyword evidence="3" id="KW-1185">Reference proteome</keyword>
<organism evidence="2 3">
    <name type="scientific">Rhipicephalus microplus</name>
    <name type="common">Cattle tick</name>
    <name type="synonym">Boophilus microplus</name>
    <dbReference type="NCBI Taxonomy" id="6941"/>
    <lineage>
        <taxon>Eukaryota</taxon>
        <taxon>Metazoa</taxon>
        <taxon>Ecdysozoa</taxon>
        <taxon>Arthropoda</taxon>
        <taxon>Chelicerata</taxon>
        <taxon>Arachnida</taxon>
        <taxon>Acari</taxon>
        <taxon>Parasitiformes</taxon>
        <taxon>Ixodida</taxon>
        <taxon>Ixodoidea</taxon>
        <taxon>Ixodidae</taxon>
        <taxon>Rhipicephalinae</taxon>
        <taxon>Rhipicephalus</taxon>
        <taxon>Boophilus</taxon>
    </lineage>
</organism>
<feature type="region of interest" description="Disordered" evidence="1">
    <location>
        <begin position="128"/>
        <end position="199"/>
    </location>
</feature>
<reference evidence="2" key="2">
    <citation type="submission" date="2021-09" db="EMBL/GenBank/DDBJ databases">
        <authorList>
            <person name="Jia N."/>
            <person name="Wang J."/>
            <person name="Shi W."/>
            <person name="Du L."/>
            <person name="Sun Y."/>
            <person name="Zhan W."/>
            <person name="Jiang J."/>
            <person name="Wang Q."/>
            <person name="Zhang B."/>
            <person name="Ji P."/>
            <person name="Sakyi L.B."/>
            <person name="Cui X."/>
            <person name="Yuan T."/>
            <person name="Jiang B."/>
            <person name="Yang W."/>
            <person name="Lam T.T.-Y."/>
            <person name="Chang Q."/>
            <person name="Ding S."/>
            <person name="Wang X."/>
            <person name="Zhu J."/>
            <person name="Ruan X."/>
            <person name="Zhao L."/>
            <person name="Wei J."/>
            <person name="Que T."/>
            <person name="Du C."/>
            <person name="Cheng J."/>
            <person name="Dai P."/>
            <person name="Han X."/>
            <person name="Huang E."/>
            <person name="Gao Y."/>
            <person name="Liu J."/>
            <person name="Shao H."/>
            <person name="Ye R."/>
            <person name="Li L."/>
            <person name="Wei W."/>
            <person name="Wang X."/>
            <person name="Wang C."/>
            <person name="Huo Q."/>
            <person name="Li W."/>
            <person name="Guo W."/>
            <person name="Chen H."/>
            <person name="Chen S."/>
            <person name="Zhou L."/>
            <person name="Zhou L."/>
            <person name="Ni X."/>
            <person name="Tian J."/>
            <person name="Zhou Y."/>
            <person name="Sheng Y."/>
            <person name="Liu T."/>
            <person name="Pan Y."/>
            <person name="Xia L."/>
            <person name="Li J."/>
            <person name="Zhao F."/>
            <person name="Cao W."/>
        </authorList>
    </citation>
    <scope>NUCLEOTIDE SEQUENCE</scope>
    <source>
        <strain evidence="2">Rmic-2018</strain>
        <tissue evidence="2">Larvae</tissue>
    </source>
</reference>
<comment type="caution">
    <text evidence="2">The sequence shown here is derived from an EMBL/GenBank/DDBJ whole genome shotgun (WGS) entry which is preliminary data.</text>
</comment>
<name>A0A9J6DMD7_RHIMP</name>
<evidence type="ECO:0000256" key="1">
    <source>
        <dbReference type="SAM" id="MobiDB-lite"/>
    </source>
</evidence>
<evidence type="ECO:0000313" key="2">
    <source>
        <dbReference type="EMBL" id="KAH8023016.1"/>
    </source>
</evidence>
<dbReference type="Proteomes" id="UP000821866">
    <property type="component" value="Chromosome 6"/>
</dbReference>
<sequence length="199" mass="21923">MIMRDAVVEGSGNFDHLGFFNVHPNLSTKAYSSFTSIENGAAAAGIDTAICGARKDTGSRRAPEDNNNGCHRAVTALSPTRDRWSAHAGLAHHAIRARRTLSYQTRAKAWSRTTPLRPEVCRRRHALAGRRIRATGPPAARANMDEGNSEPQTKKRRRLEPPQTSPVAVAPDGQVRDTRDPWDAPERCPSPFLVFHGKR</sequence>